<evidence type="ECO:0000259" key="2">
    <source>
        <dbReference type="Pfam" id="PF13248"/>
    </source>
</evidence>
<evidence type="ECO:0000313" key="3">
    <source>
        <dbReference type="EMBL" id="SEJ33932.1"/>
    </source>
</evidence>
<name>A0A1H6Y9R0_9PSED</name>
<dbReference type="AlphaFoldDB" id="A0A1H6Y9R0"/>
<sequence>MTLFLFWVAVAIVTGLAAQSRGRSFMAWFALGFLFSFLALIAVLVMNRVETADDVDRTSQAIASKHGISKFYRKCPACAEVVRREAKKCKHCQSELEPVTD</sequence>
<feature type="domain" description="Putative zinc-ribbon" evidence="2">
    <location>
        <begin position="72"/>
        <end position="96"/>
    </location>
</feature>
<dbReference type="OrthoDB" id="9814116at2"/>
<keyword evidence="1" id="KW-0472">Membrane</keyword>
<dbReference type="EMBL" id="FNZE01000007">
    <property type="protein sequence ID" value="SEJ33932.1"/>
    <property type="molecule type" value="Genomic_DNA"/>
</dbReference>
<protein>
    <recommendedName>
        <fullName evidence="2">Putative zinc-ribbon domain-containing protein</fullName>
    </recommendedName>
</protein>
<dbReference type="Proteomes" id="UP000242930">
    <property type="component" value="Unassembled WGS sequence"/>
</dbReference>
<organism evidence="3 4">
    <name type="scientific">Pseudomonas linyingensis</name>
    <dbReference type="NCBI Taxonomy" id="915471"/>
    <lineage>
        <taxon>Bacteria</taxon>
        <taxon>Pseudomonadati</taxon>
        <taxon>Pseudomonadota</taxon>
        <taxon>Gammaproteobacteria</taxon>
        <taxon>Pseudomonadales</taxon>
        <taxon>Pseudomonadaceae</taxon>
        <taxon>Pseudomonas</taxon>
    </lineage>
</organism>
<feature type="transmembrane region" description="Helical" evidence="1">
    <location>
        <begin position="27"/>
        <end position="47"/>
    </location>
</feature>
<evidence type="ECO:0000313" key="4">
    <source>
        <dbReference type="Proteomes" id="UP000242930"/>
    </source>
</evidence>
<dbReference type="RefSeq" id="WP_090310814.1">
    <property type="nucleotide sequence ID" value="NZ_FNZE01000007.1"/>
</dbReference>
<keyword evidence="1" id="KW-1133">Transmembrane helix</keyword>
<reference evidence="4" key="1">
    <citation type="submission" date="2016-10" db="EMBL/GenBank/DDBJ databases">
        <authorList>
            <person name="Varghese N."/>
            <person name="Submissions S."/>
        </authorList>
    </citation>
    <scope>NUCLEOTIDE SEQUENCE [LARGE SCALE GENOMIC DNA]</scope>
    <source>
        <strain evidence="4">LMG 25967</strain>
    </source>
</reference>
<dbReference type="Pfam" id="PF13248">
    <property type="entry name" value="Zn_ribbon_3"/>
    <property type="match status" value="1"/>
</dbReference>
<proteinExistence type="predicted"/>
<keyword evidence="4" id="KW-1185">Reference proteome</keyword>
<keyword evidence="1" id="KW-0812">Transmembrane</keyword>
<accession>A0A1H6Y9R0</accession>
<evidence type="ECO:0000256" key="1">
    <source>
        <dbReference type="SAM" id="Phobius"/>
    </source>
</evidence>
<dbReference type="STRING" id="915471.SAMN05216201_107102"/>
<dbReference type="InterPro" id="IPR059113">
    <property type="entry name" value="Znf_ribbon"/>
</dbReference>
<gene>
    <name evidence="3" type="ORF">SAMN05216201_107102</name>
</gene>